<feature type="chain" id="PRO_5040748277" evidence="2">
    <location>
        <begin position="34"/>
        <end position="239"/>
    </location>
</feature>
<organism evidence="3 4">
    <name type="scientific">Actinobacillus equuli subsp. equuli</name>
    <dbReference type="NCBI Taxonomy" id="202947"/>
    <lineage>
        <taxon>Bacteria</taxon>
        <taxon>Pseudomonadati</taxon>
        <taxon>Pseudomonadota</taxon>
        <taxon>Gammaproteobacteria</taxon>
        <taxon>Pasteurellales</taxon>
        <taxon>Pasteurellaceae</taxon>
        <taxon>Actinobacillus</taxon>
    </lineage>
</organism>
<gene>
    <name evidence="3" type="ORF">OQ257_10965</name>
</gene>
<dbReference type="SUPFAM" id="SSF52833">
    <property type="entry name" value="Thioredoxin-like"/>
    <property type="match status" value="1"/>
</dbReference>
<feature type="signal peptide" evidence="2">
    <location>
        <begin position="1"/>
        <end position="33"/>
    </location>
</feature>
<keyword evidence="4" id="KW-1185">Reference proteome</keyword>
<dbReference type="PANTHER" id="PTHR35891:SF2">
    <property type="entry name" value="THIOL:DISULFIDE INTERCHANGE PROTEIN DSBA"/>
    <property type="match status" value="1"/>
</dbReference>
<dbReference type="PANTHER" id="PTHR35891">
    <property type="entry name" value="THIOL:DISULFIDE INTERCHANGE PROTEIN DSBA"/>
    <property type="match status" value="1"/>
</dbReference>
<evidence type="ECO:0000256" key="1">
    <source>
        <dbReference type="ARBA" id="ARBA00022729"/>
    </source>
</evidence>
<proteinExistence type="predicted"/>
<dbReference type="InterPro" id="IPR036249">
    <property type="entry name" value="Thioredoxin-like_sf"/>
</dbReference>
<reference evidence="3" key="1">
    <citation type="submission" date="2022-11" db="EMBL/GenBank/DDBJ databases">
        <authorList>
            <person name="Kamali M."/>
            <person name="Peak L."/>
            <person name="Go Y.Y."/>
            <person name="Balasuriya U.B.R."/>
            <person name="Carossino M."/>
        </authorList>
    </citation>
    <scope>NUCLEOTIDE SEQUENCE</scope>
    <source>
        <strain evidence="3">4524</strain>
    </source>
</reference>
<protein>
    <submittedName>
        <fullName evidence="3">Thiol:disulfide interchange protein DsbA/DsbL</fullName>
    </submittedName>
</protein>
<dbReference type="Proteomes" id="UP001142444">
    <property type="component" value="Unassembled WGS sequence"/>
</dbReference>
<dbReference type="Gene3D" id="3.40.30.10">
    <property type="entry name" value="Glutaredoxin"/>
    <property type="match status" value="1"/>
</dbReference>
<keyword evidence="1 2" id="KW-0732">Signal</keyword>
<dbReference type="EMBL" id="JAPHVQ010000014">
    <property type="protein sequence ID" value="MDE8035675.1"/>
    <property type="molecule type" value="Genomic_DNA"/>
</dbReference>
<evidence type="ECO:0000313" key="3">
    <source>
        <dbReference type="EMBL" id="MDE8035675.1"/>
    </source>
</evidence>
<evidence type="ECO:0000313" key="4">
    <source>
        <dbReference type="Proteomes" id="UP001142444"/>
    </source>
</evidence>
<dbReference type="InterPro" id="IPR050824">
    <property type="entry name" value="Thiol_disulfide_DsbA"/>
</dbReference>
<evidence type="ECO:0000256" key="2">
    <source>
        <dbReference type="SAM" id="SignalP"/>
    </source>
</evidence>
<dbReference type="InterPro" id="IPR023205">
    <property type="entry name" value="DsbA/DsbL"/>
</dbReference>
<dbReference type="AlphaFoldDB" id="A0A9X4G7X3"/>
<dbReference type="CDD" id="cd03019">
    <property type="entry name" value="DsbA_DsbA"/>
    <property type="match status" value="1"/>
</dbReference>
<sequence length="239" mass="27597">MLLSMLFKNLVKWSVGLAISILALTFFASSVQAVENLQKNAKNEPLFKDGKDYYSYKKPINIDLPKDGRILIQYFFKYDCAICLNANDYLKQYAEQHKGKVVLQRSPAYEKGDSFTGQMHATFMVIGREDLSELYLFDSVGRKDHVSLVKSDAAVTQWLTSKGLDANAFNKLFYSEEVKQRMEQERALFNLYNPPYVPIAVLNGKYILLQNTLYNDDYTYGVLDFLIDKLQQEQKEDKK</sequence>
<comment type="caution">
    <text evidence="3">The sequence shown here is derived from an EMBL/GenBank/DDBJ whole genome shotgun (WGS) entry which is preliminary data.</text>
</comment>
<reference evidence="3" key="2">
    <citation type="journal article" date="2023" name="Pathogens">
        <title>Pathological Features and Genomic Characterization of an Actinobacillus equuli subsp. equuli Bearing Unique Virulence-Associated Genes from an Adult Horse with Pleuropneumonia.</title>
        <authorList>
            <person name="Kamali M."/>
            <person name="Carossino M."/>
            <person name="Del Piero F."/>
            <person name="Peak L."/>
            <person name="Mitchell M.S."/>
            <person name="Willette J."/>
            <person name="Baker R."/>
            <person name="Li F."/>
            <person name="Kenez A."/>
            <person name="Balasuriya U.B.R."/>
            <person name="Go Y.Y."/>
        </authorList>
    </citation>
    <scope>NUCLEOTIDE SEQUENCE</scope>
    <source>
        <strain evidence="3">4524</strain>
    </source>
</reference>
<name>A0A9X4G7X3_ACTEU</name>
<accession>A0A9X4G7X3</accession>